<feature type="region of interest" description="Disordered" evidence="1">
    <location>
        <begin position="351"/>
        <end position="395"/>
    </location>
</feature>
<name>A0A3N4J0F7_9PEZI</name>
<keyword evidence="3" id="KW-1185">Reference proteome</keyword>
<feature type="compositionally biased region" description="Basic and acidic residues" evidence="1">
    <location>
        <begin position="385"/>
        <end position="395"/>
    </location>
</feature>
<proteinExistence type="predicted"/>
<dbReference type="OrthoDB" id="5420198at2759"/>
<dbReference type="Proteomes" id="UP000276215">
    <property type="component" value="Unassembled WGS sequence"/>
</dbReference>
<protein>
    <submittedName>
        <fullName evidence="2">Uncharacterized protein</fullName>
    </submittedName>
</protein>
<feature type="region of interest" description="Disordered" evidence="1">
    <location>
        <begin position="148"/>
        <end position="190"/>
    </location>
</feature>
<sequence>MEYNKLRGFDADWKGEKRMGGGGLAEEEDDGMDFDSDMLDMYSSTNSTLKSALSRYECDVGVLDGQEVEGRCGEVKETFSDAPDSKTPMKLSPVWESWCSSCGDVDTEELGSPSTSQHQQATITDEFCGINMSYPNDQGLDSTFASSFKKEEPSDVSSPIESEPQVSLVDVRQPRLSSGEHPATPSGMERFPLRYDPFSFRFHTSLPEAPINVGFTFSPRLDAIPQEKEVYENISNQDGCESPQSRPPKTAKRHYRSGTISPDRMPLNVPVKMSRITGETPPAGLRSVEPYQSNSENVVITSLDTTCLLCTNSNIVPRYQSSLDENHTEGCDQKLCENICGHLGRAQEANREVGHRQQATKNADMQARGTDITSAQGGLQGENGVEDHSNSARVD</sequence>
<feature type="compositionally biased region" description="Basic and acidic residues" evidence="1">
    <location>
        <begin position="1"/>
        <end position="19"/>
    </location>
</feature>
<evidence type="ECO:0000256" key="1">
    <source>
        <dbReference type="SAM" id="MobiDB-lite"/>
    </source>
</evidence>
<dbReference type="EMBL" id="ML120492">
    <property type="protein sequence ID" value="RPA91605.1"/>
    <property type="molecule type" value="Genomic_DNA"/>
</dbReference>
<feature type="compositionally biased region" description="Polar residues" evidence="1">
    <location>
        <begin position="234"/>
        <end position="244"/>
    </location>
</feature>
<reference evidence="2 3" key="1">
    <citation type="journal article" date="2018" name="Nat. Ecol. Evol.">
        <title>Pezizomycetes genomes reveal the molecular basis of ectomycorrhizal truffle lifestyle.</title>
        <authorList>
            <person name="Murat C."/>
            <person name="Payen T."/>
            <person name="Noel B."/>
            <person name="Kuo A."/>
            <person name="Morin E."/>
            <person name="Chen J."/>
            <person name="Kohler A."/>
            <person name="Krizsan K."/>
            <person name="Balestrini R."/>
            <person name="Da Silva C."/>
            <person name="Montanini B."/>
            <person name="Hainaut M."/>
            <person name="Levati E."/>
            <person name="Barry K.W."/>
            <person name="Belfiori B."/>
            <person name="Cichocki N."/>
            <person name="Clum A."/>
            <person name="Dockter R.B."/>
            <person name="Fauchery L."/>
            <person name="Guy J."/>
            <person name="Iotti M."/>
            <person name="Le Tacon F."/>
            <person name="Lindquist E.A."/>
            <person name="Lipzen A."/>
            <person name="Malagnac F."/>
            <person name="Mello A."/>
            <person name="Molinier V."/>
            <person name="Miyauchi S."/>
            <person name="Poulain J."/>
            <person name="Riccioni C."/>
            <person name="Rubini A."/>
            <person name="Sitrit Y."/>
            <person name="Splivallo R."/>
            <person name="Traeger S."/>
            <person name="Wang M."/>
            <person name="Zifcakova L."/>
            <person name="Wipf D."/>
            <person name="Zambonelli A."/>
            <person name="Paolocci F."/>
            <person name="Nowrousian M."/>
            <person name="Ottonello S."/>
            <person name="Baldrian P."/>
            <person name="Spatafora J.W."/>
            <person name="Henrissat B."/>
            <person name="Nagy L.G."/>
            <person name="Aury J.M."/>
            <person name="Wincker P."/>
            <person name="Grigoriev I.V."/>
            <person name="Bonfante P."/>
            <person name="Martin F.M."/>
        </authorList>
    </citation>
    <scope>NUCLEOTIDE SEQUENCE [LARGE SCALE GENOMIC DNA]</scope>
    <source>
        <strain evidence="2 3">120613-1</strain>
    </source>
</reference>
<accession>A0A3N4J0F7</accession>
<evidence type="ECO:0000313" key="3">
    <source>
        <dbReference type="Proteomes" id="UP000276215"/>
    </source>
</evidence>
<evidence type="ECO:0000313" key="2">
    <source>
        <dbReference type="EMBL" id="RPA91605.1"/>
    </source>
</evidence>
<feature type="region of interest" description="Disordered" evidence="1">
    <location>
        <begin position="234"/>
        <end position="267"/>
    </location>
</feature>
<dbReference type="AlphaFoldDB" id="A0A3N4J0F7"/>
<organism evidence="2 3">
    <name type="scientific">Choiromyces venosus 120613-1</name>
    <dbReference type="NCBI Taxonomy" id="1336337"/>
    <lineage>
        <taxon>Eukaryota</taxon>
        <taxon>Fungi</taxon>
        <taxon>Dikarya</taxon>
        <taxon>Ascomycota</taxon>
        <taxon>Pezizomycotina</taxon>
        <taxon>Pezizomycetes</taxon>
        <taxon>Pezizales</taxon>
        <taxon>Tuberaceae</taxon>
        <taxon>Choiromyces</taxon>
    </lineage>
</organism>
<feature type="region of interest" description="Disordered" evidence="1">
    <location>
        <begin position="1"/>
        <end position="38"/>
    </location>
</feature>
<gene>
    <name evidence="2" type="ORF">L873DRAFT_1848195</name>
</gene>
<feature type="compositionally biased region" description="Acidic residues" evidence="1">
    <location>
        <begin position="25"/>
        <end position="38"/>
    </location>
</feature>